<protein>
    <submittedName>
        <fullName evidence="1">Uncharacterized protein</fullName>
    </submittedName>
</protein>
<organism evidence="1">
    <name type="scientific">marine metagenome</name>
    <dbReference type="NCBI Taxonomy" id="408172"/>
    <lineage>
        <taxon>unclassified sequences</taxon>
        <taxon>metagenomes</taxon>
        <taxon>ecological metagenomes</taxon>
    </lineage>
</organism>
<evidence type="ECO:0000313" key="1">
    <source>
        <dbReference type="EMBL" id="SVA77036.1"/>
    </source>
</evidence>
<proteinExistence type="predicted"/>
<name>A0A381YIX9_9ZZZZ</name>
<dbReference type="AlphaFoldDB" id="A0A381YIX9"/>
<accession>A0A381YIX9</accession>
<reference evidence="1" key="1">
    <citation type="submission" date="2018-05" db="EMBL/GenBank/DDBJ databases">
        <authorList>
            <person name="Lanie J.A."/>
            <person name="Ng W.-L."/>
            <person name="Kazmierczak K.M."/>
            <person name="Andrzejewski T.M."/>
            <person name="Davidsen T.M."/>
            <person name="Wayne K.J."/>
            <person name="Tettelin H."/>
            <person name="Glass J.I."/>
            <person name="Rusch D."/>
            <person name="Podicherti R."/>
            <person name="Tsui H.-C.T."/>
            <person name="Winkler M.E."/>
        </authorList>
    </citation>
    <scope>NUCLEOTIDE SEQUENCE</scope>
</reference>
<sequence length="91" mass="10459">MGLKTIPFREIEERAENMYEAVAAMFGQARSELQERVLSRAILEHQNDDLDVFDEVEEPAPETYEEKDKVTTVAIGKFLEGEVTWRKTKPG</sequence>
<gene>
    <name evidence="1" type="ORF">METZ01_LOCUS129890</name>
</gene>
<dbReference type="EMBL" id="UINC01018356">
    <property type="protein sequence ID" value="SVA77036.1"/>
    <property type="molecule type" value="Genomic_DNA"/>
</dbReference>